<evidence type="ECO:0000313" key="8">
    <source>
        <dbReference type="Proteomes" id="UP000824176"/>
    </source>
</evidence>
<dbReference type="Pfam" id="PF14827">
    <property type="entry name" value="dCache_3"/>
    <property type="match status" value="1"/>
</dbReference>
<sequence>MGLLERYRRSVALKVLIPQVLVIVLSLIIVVIVAIVGIDGLRKQTIDNEVKSIQSRMSTFIKMRENLILVGTASLSKDNLIKEAIMAGNQEEVQRLLSAAKEGIFNQVIKVSNNNIQESKVTFQVIDANGKIIASTSKADANGLVSQAVGENVSSQWAYQKMSDKSGFLATVDYDKQGIVVRALAPIVQDGKMIGVLQMVEDINDTIKEYVQSYGFIYLLNLAPKYNSYASNVKGDMYYNKGLVINYNDIDMRLLGVIEKAGLNENSTTLLAANHFFMPVNLTTTPHTSGDINKPNGEYIGTLYLATPEKNIFAVVDNASKVARQLLAVFVIAFILSTIIVMLLFTVNVIKPVKNLAVALRDLSEGDGNLRTRLNFKSIDEFGRAAGYVDKFIEKIQKTIVVAIDASTETSSASEELSSTSYELSSTIAEQMELVSNTENLISDIGKNLDVTEERAISTTEDLEETRKIFNHFVESLSTLVTSVNEENEQQKVVSDKMNEVTDRVKEITAVLTIISEIADQTNLLALNASIEAARAGEHGKGFAVVADEVRKLAERTQDSLDNINKMAKMIIQSVDETYQLVEKSSDGIKEVANGAGKLIDEGNEAVVRLTKSTEVSSDVVKKTSYIAVKVKDLIEGAHTLVNLSSNNKVAGENVSQVSEHLAFKASELNKVLGKFQV</sequence>
<dbReference type="CDD" id="cd06225">
    <property type="entry name" value="HAMP"/>
    <property type="match status" value="1"/>
</dbReference>
<evidence type="ECO:0000259" key="6">
    <source>
        <dbReference type="PROSITE" id="PS50885"/>
    </source>
</evidence>
<dbReference type="GO" id="GO:0016020">
    <property type="term" value="C:membrane"/>
    <property type="evidence" value="ECO:0007669"/>
    <property type="project" value="InterPro"/>
</dbReference>
<dbReference type="PROSITE" id="PS50885">
    <property type="entry name" value="HAMP"/>
    <property type="match status" value="1"/>
</dbReference>
<evidence type="ECO:0000256" key="2">
    <source>
        <dbReference type="ARBA" id="ARBA00029447"/>
    </source>
</evidence>
<dbReference type="InterPro" id="IPR029151">
    <property type="entry name" value="Sensor-like_sf"/>
</dbReference>
<dbReference type="PANTHER" id="PTHR32089:SF112">
    <property type="entry name" value="LYSOZYME-LIKE PROTEIN-RELATED"/>
    <property type="match status" value="1"/>
</dbReference>
<dbReference type="EMBL" id="DXAQ01000063">
    <property type="protein sequence ID" value="HIZ89098.1"/>
    <property type="molecule type" value="Genomic_DNA"/>
</dbReference>
<dbReference type="SUPFAM" id="SSF103190">
    <property type="entry name" value="Sensory domain-like"/>
    <property type="match status" value="1"/>
</dbReference>
<keyword evidence="4" id="KW-0812">Transmembrane</keyword>
<dbReference type="SMART" id="SM00283">
    <property type="entry name" value="MA"/>
    <property type="match status" value="1"/>
</dbReference>
<organism evidence="7 8">
    <name type="scientific">Candidatus Mucispirillum faecigallinarum</name>
    <dbReference type="NCBI Taxonomy" id="2838699"/>
    <lineage>
        <taxon>Bacteria</taxon>
        <taxon>Pseudomonadati</taxon>
        <taxon>Deferribacterota</taxon>
        <taxon>Deferribacteres</taxon>
        <taxon>Deferribacterales</taxon>
        <taxon>Mucispirillaceae</taxon>
        <taxon>Mucispirillum</taxon>
    </lineage>
</organism>
<dbReference type="InterPro" id="IPR004089">
    <property type="entry name" value="MCPsignal_dom"/>
</dbReference>
<evidence type="ECO:0000256" key="1">
    <source>
        <dbReference type="ARBA" id="ARBA00023224"/>
    </source>
</evidence>
<keyword evidence="1 3" id="KW-0807">Transducer</keyword>
<dbReference type="Pfam" id="PF00672">
    <property type="entry name" value="HAMP"/>
    <property type="match status" value="1"/>
</dbReference>
<dbReference type="SUPFAM" id="SSF58104">
    <property type="entry name" value="Methyl-accepting chemotaxis protein (MCP) signaling domain"/>
    <property type="match status" value="1"/>
</dbReference>
<keyword evidence="4" id="KW-0472">Membrane</keyword>
<comment type="caution">
    <text evidence="7">The sequence shown here is derived from an EMBL/GenBank/DDBJ whole genome shotgun (WGS) entry which is preliminary data.</text>
</comment>
<dbReference type="InterPro" id="IPR029150">
    <property type="entry name" value="dCache_3"/>
</dbReference>
<evidence type="ECO:0000313" key="7">
    <source>
        <dbReference type="EMBL" id="HIZ89098.1"/>
    </source>
</evidence>
<dbReference type="SMART" id="SM00304">
    <property type="entry name" value="HAMP"/>
    <property type="match status" value="1"/>
</dbReference>
<feature type="transmembrane region" description="Helical" evidence="4">
    <location>
        <begin position="20"/>
        <end position="41"/>
    </location>
</feature>
<dbReference type="Gene3D" id="1.10.287.950">
    <property type="entry name" value="Methyl-accepting chemotaxis protein"/>
    <property type="match status" value="1"/>
</dbReference>
<keyword evidence="4" id="KW-1133">Transmembrane helix</keyword>
<dbReference type="PANTHER" id="PTHR32089">
    <property type="entry name" value="METHYL-ACCEPTING CHEMOTAXIS PROTEIN MCPB"/>
    <property type="match status" value="1"/>
</dbReference>
<evidence type="ECO:0000256" key="3">
    <source>
        <dbReference type="PROSITE-ProRule" id="PRU00284"/>
    </source>
</evidence>
<evidence type="ECO:0000259" key="5">
    <source>
        <dbReference type="PROSITE" id="PS50111"/>
    </source>
</evidence>
<feature type="domain" description="Methyl-accepting transducer" evidence="5">
    <location>
        <begin position="406"/>
        <end position="663"/>
    </location>
</feature>
<dbReference type="Proteomes" id="UP000824176">
    <property type="component" value="Unassembled WGS sequence"/>
</dbReference>
<comment type="similarity">
    <text evidence="2">Belongs to the methyl-accepting chemotaxis (MCP) protein family.</text>
</comment>
<dbReference type="PROSITE" id="PS50111">
    <property type="entry name" value="CHEMOTAXIS_TRANSDUC_2"/>
    <property type="match status" value="1"/>
</dbReference>
<reference evidence="7" key="2">
    <citation type="submission" date="2021-04" db="EMBL/GenBank/DDBJ databases">
        <authorList>
            <person name="Gilroy R."/>
        </authorList>
    </citation>
    <scope>NUCLEOTIDE SEQUENCE</scope>
    <source>
        <strain evidence="7">ChiW4-1371</strain>
    </source>
</reference>
<name>A0A9D2GSC8_9BACT</name>
<dbReference type="InterPro" id="IPR003660">
    <property type="entry name" value="HAMP_dom"/>
</dbReference>
<reference evidence="7" key="1">
    <citation type="journal article" date="2021" name="PeerJ">
        <title>Extensive microbial diversity within the chicken gut microbiome revealed by metagenomics and culture.</title>
        <authorList>
            <person name="Gilroy R."/>
            <person name="Ravi A."/>
            <person name="Getino M."/>
            <person name="Pursley I."/>
            <person name="Horton D.L."/>
            <person name="Alikhan N.F."/>
            <person name="Baker D."/>
            <person name="Gharbi K."/>
            <person name="Hall N."/>
            <person name="Watson M."/>
            <person name="Adriaenssens E.M."/>
            <person name="Foster-Nyarko E."/>
            <person name="Jarju S."/>
            <person name="Secka A."/>
            <person name="Antonio M."/>
            <person name="Oren A."/>
            <person name="Chaudhuri R.R."/>
            <person name="La Ragione R."/>
            <person name="Hildebrand F."/>
            <person name="Pallen M.J."/>
        </authorList>
    </citation>
    <scope>NUCLEOTIDE SEQUENCE</scope>
    <source>
        <strain evidence="7">ChiW4-1371</strain>
    </source>
</reference>
<accession>A0A9D2GSC8</accession>
<proteinExistence type="inferred from homology"/>
<evidence type="ECO:0000256" key="4">
    <source>
        <dbReference type="SAM" id="Phobius"/>
    </source>
</evidence>
<feature type="transmembrane region" description="Helical" evidence="4">
    <location>
        <begin position="326"/>
        <end position="347"/>
    </location>
</feature>
<dbReference type="AlphaFoldDB" id="A0A9D2GSC8"/>
<feature type="domain" description="HAMP" evidence="6">
    <location>
        <begin position="347"/>
        <end position="401"/>
    </location>
</feature>
<protein>
    <submittedName>
        <fullName evidence="7">Methyl-accepting chemotaxis protein</fullName>
    </submittedName>
</protein>
<dbReference type="GO" id="GO:0007165">
    <property type="term" value="P:signal transduction"/>
    <property type="evidence" value="ECO:0007669"/>
    <property type="project" value="UniProtKB-KW"/>
</dbReference>
<gene>
    <name evidence="7" type="ORF">H9804_04070</name>
</gene>
<dbReference type="Pfam" id="PF00015">
    <property type="entry name" value="MCPsignal"/>
    <property type="match status" value="1"/>
</dbReference>